<accession>A0ACC3A806</accession>
<reference evidence="1" key="1">
    <citation type="submission" date="2022-10" db="EMBL/GenBank/DDBJ databases">
        <title>Culturing micro-colonial fungi from biological soil crusts in the Mojave desert and describing Neophaeococcomyces mojavensis, and introducing the new genera and species Taxawa tesnikishii.</title>
        <authorList>
            <person name="Kurbessoian T."/>
            <person name="Stajich J.E."/>
        </authorList>
    </citation>
    <scope>NUCLEOTIDE SEQUENCE</scope>
    <source>
        <strain evidence="1">JES_112</strain>
    </source>
</reference>
<comment type="caution">
    <text evidence="1">The sequence shown here is derived from an EMBL/GenBank/DDBJ whole genome shotgun (WGS) entry which is preliminary data.</text>
</comment>
<dbReference type="Proteomes" id="UP001172386">
    <property type="component" value="Unassembled WGS sequence"/>
</dbReference>
<name>A0ACC3A806_9EURO</name>
<keyword evidence="2" id="KW-1185">Reference proteome</keyword>
<proteinExistence type="predicted"/>
<organism evidence="1 2">
    <name type="scientific">Neophaeococcomyces mojaviensis</name>
    <dbReference type="NCBI Taxonomy" id="3383035"/>
    <lineage>
        <taxon>Eukaryota</taxon>
        <taxon>Fungi</taxon>
        <taxon>Dikarya</taxon>
        <taxon>Ascomycota</taxon>
        <taxon>Pezizomycotina</taxon>
        <taxon>Eurotiomycetes</taxon>
        <taxon>Chaetothyriomycetidae</taxon>
        <taxon>Chaetothyriales</taxon>
        <taxon>Chaetothyriales incertae sedis</taxon>
        <taxon>Neophaeococcomyces</taxon>
    </lineage>
</organism>
<sequence length="423" mass="48166">MAPATPNNSKKRKASELESDDLLGNVHKSRTPKQSMKKPEHHTEHVDGSPNFRVYCPADPEDPKQQDAFHSEVTLAEGFRWKYRIEPKRWGDIKSYKNVKLQEQTFSTNDIIYVNRQDIPPAPPSENLTEKELLEYDQKNFWVGKIIQARADSDKAVYLLVAWLYWPDELPKGLKKSYHGDGELILSNAMDVIDATSISFLAEIDYWPEFGDNGETLQQTPERFWRQTFNAGGYDTHSRADQSHLLSNLRTYCKCKKQQNPSKRMFHCSNKSCKTWNHEECLIEEIGRNAFNAYVNGNIDEFAKEHEPSMTLGQRALQPVKALAKRIEEKIEHALEDGLEAVKEETGIKMENGTGHGNGTSTTSKVSGKRGRPRKGAWEQNLTVTLSNSDADKPLVAVIKEKIGKQRSWEVKVDCLLCGRAMD</sequence>
<evidence type="ECO:0000313" key="1">
    <source>
        <dbReference type="EMBL" id="KAJ9656916.1"/>
    </source>
</evidence>
<dbReference type="EMBL" id="JAPDRQ010000071">
    <property type="protein sequence ID" value="KAJ9656916.1"/>
    <property type="molecule type" value="Genomic_DNA"/>
</dbReference>
<evidence type="ECO:0000313" key="2">
    <source>
        <dbReference type="Proteomes" id="UP001172386"/>
    </source>
</evidence>
<protein>
    <submittedName>
        <fullName evidence="1">Uncharacterized protein</fullName>
    </submittedName>
</protein>
<gene>
    <name evidence="1" type="ORF">H2198_004669</name>
</gene>